<dbReference type="RefSeq" id="WP_112375238.1">
    <property type="nucleotide sequence ID" value="NZ_CP069793.1"/>
</dbReference>
<protein>
    <recommendedName>
        <fullName evidence="3">YD repeat-containing protein</fullName>
    </recommendedName>
</protein>
<name>A0A2X2LG74_SPHMU</name>
<accession>A0A2X2LG74</accession>
<sequence length="1030" mass="116114">MTEFNEFRKSILVLTLLMILSVLSHAQLALQPVTPPSPRAAEIMRANIVPVGYHTGTISPDIKLLTVDANMIKIPISLSYNSQGVKVETSYSPVGTNWALNVGGMITRNIRGKENLKRFRLEDVSIPTSPTENNFWNVSEFATGAIDGEGDILHFNINGYTGTFFFDNIGVVMQKHDPRIKFNFDATGSGTFTMYDEFGNTYVLKSLENTYEYNNVNWYLEKITSRDGSVVVTFDYIIGQSSIVAPRNSKRYWFVGTNPTGHSLYTPSDMYSIQKNDRLIKKITVSTGDSVVFGYGASTSLEGPSLRNIKYYSAQGEVIKHVDLQVDRVQTLNAYVETAPEYPSASQNPQLNYRTYLSRVVLRAGTDSMQYRMEYFGRSSSGRDSLPNRLSCAQDYWGYYNGINTNTTMIPKIYESLDPFLGNLPEMWGFLDESFPMVPLELPGADRRPNNSFRKYGTLKSITYPTGGRDIFDYESNVTPLDGGITDGLRIKTIKSYTAGTVLAQSRSFMYEDPVLGYNDYPMYGFLFYDNGSPQNIQYFVWKIPSLGDPVRYGIGIELFPGFRDDVYLNSVPKIAYRKVTEYQGDGGGTVYNYYAESGYNEQYDINNTRVLLMSNSTPQGTVTNQYPTYGRFGWPMGPYLTNDLWKNGNLISKSIFNAENKAIETEYRYYKHQVLAEVPSIKAITLVQDGAYMFYNYKQLSTYTQLDSIVSLKDGARSKRSFEYTTLPLGNIRKEIVEKSDGKTAYTDYKYAFDRTGSVYTGLSSVNYLAPLEINRYANSKQVGREVANFGLFGTKTRLQSVLNYGRNSTVTSTTNYLNYDTYGNPLEVQKDGRYSSFLWDHNGRSLIARVENSRSLDMAYTGFETNEKGNWTYTGMSNPAVTHTGSRAYALNSSNSLSKSGLDVSKSYEVTLSVAGSSSPQVGGGTIVSSYSHVGPIWTEYHYIVKDAPTITVAYPNSGSIMVDDVRIHPIDAKMTTYTHKPLVGMTSAADERGIPELYYFDSFQRLQSKYDFEKNILQDYQYHYRPN</sequence>
<organism evidence="1 2">
    <name type="scientific">Sphingobacterium multivorum</name>
    <dbReference type="NCBI Taxonomy" id="28454"/>
    <lineage>
        <taxon>Bacteria</taxon>
        <taxon>Pseudomonadati</taxon>
        <taxon>Bacteroidota</taxon>
        <taxon>Sphingobacteriia</taxon>
        <taxon>Sphingobacteriales</taxon>
        <taxon>Sphingobacteriaceae</taxon>
        <taxon>Sphingobacterium</taxon>
    </lineage>
</organism>
<evidence type="ECO:0008006" key="3">
    <source>
        <dbReference type="Google" id="ProtNLM"/>
    </source>
</evidence>
<dbReference type="EMBL" id="UAUU01000009">
    <property type="protein sequence ID" value="SPZ88300.1"/>
    <property type="molecule type" value="Genomic_DNA"/>
</dbReference>
<evidence type="ECO:0000313" key="2">
    <source>
        <dbReference type="Proteomes" id="UP000251241"/>
    </source>
</evidence>
<dbReference type="Proteomes" id="UP000251241">
    <property type="component" value="Unassembled WGS sequence"/>
</dbReference>
<evidence type="ECO:0000313" key="1">
    <source>
        <dbReference type="EMBL" id="SPZ88300.1"/>
    </source>
</evidence>
<reference evidence="1 2" key="1">
    <citation type="submission" date="2018-06" db="EMBL/GenBank/DDBJ databases">
        <authorList>
            <consortium name="Pathogen Informatics"/>
            <person name="Doyle S."/>
        </authorList>
    </citation>
    <scope>NUCLEOTIDE SEQUENCE [LARGE SCALE GENOMIC DNA]</scope>
    <source>
        <strain evidence="1 2">NCTC11343</strain>
    </source>
</reference>
<dbReference type="AlphaFoldDB" id="A0A2X2LG74"/>
<dbReference type="GeneID" id="97183273"/>
<gene>
    <name evidence="1" type="ORF">NCTC11343_03409</name>
</gene>
<proteinExistence type="predicted"/>